<evidence type="ECO:0000313" key="11">
    <source>
        <dbReference type="EMBL" id="KAK4747705.1"/>
    </source>
</evidence>
<dbReference type="CDD" id="cd15840">
    <property type="entry name" value="SNARE_Qa"/>
    <property type="match status" value="1"/>
</dbReference>
<evidence type="ECO:0000256" key="3">
    <source>
        <dbReference type="ARBA" id="ARBA00022448"/>
    </source>
</evidence>
<keyword evidence="5" id="KW-0653">Protein transport</keyword>
<dbReference type="Pfam" id="PF05739">
    <property type="entry name" value="SNARE"/>
    <property type="match status" value="1"/>
</dbReference>
<keyword evidence="3" id="KW-0813">Transport</keyword>
<comment type="caution">
    <text evidence="11">The sequence shown here is derived from an EMBL/GenBank/DDBJ whole genome shotgun (WGS) entry which is preliminary data.</text>
</comment>
<dbReference type="InterPro" id="IPR010989">
    <property type="entry name" value="SNARE"/>
</dbReference>
<reference evidence="11 12" key="1">
    <citation type="journal article" date="2023" name="Hortic Res">
        <title>Pangenome of water caltrop reveals structural variations and asymmetric subgenome divergence after allopolyploidization.</title>
        <authorList>
            <person name="Zhang X."/>
            <person name="Chen Y."/>
            <person name="Wang L."/>
            <person name="Yuan Y."/>
            <person name="Fang M."/>
            <person name="Shi L."/>
            <person name="Lu R."/>
            <person name="Comes H.P."/>
            <person name="Ma Y."/>
            <person name="Chen Y."/>
            <person name="Huang G."/>
            <person name="Zhou Y."/>
            <person name="Zheng Z."/>
            <person name="Qiu Y."/>
        </authorList>
    </citation>
    <scope>NUCLEOTIDE SEQUENCE [LARGE SCALE GENOMIC DNA]</scope>
    <source>
        <tissue evidence="11">Roots</tissue>
    </source>
</reference>
<keyword evidence="12" id="KW-1185">Reference proteome</keyword>
<dbReference type="GO" id="GO:0006886">
    <property type="term" value="P:intracellular protein transport"/>
    <property type="evidence" value="ECO:0007669"/>
    <property type="project" value="TreeGrafter"/>
</dbReference>
<evidence type="ECO:0000259" key="10">
    <source>
        <dbReference type="PROSITE" id="PS50192"/>
    </source>
</evidence>
<dbReference type="GO" id="GO:0005484">
    <property type="term" value="F:SNAP receptor activity"/>
    <property type="evidence" value="ECO:0007669"/>
    <property type="project" value="TreeGrafter"/>
</dbReference>
<comment type="subcellular location">
    <subcellularLocation>
        <location evidence="1">Membrane</location>
        <topology evidence="1">Single-pass type IV membrane protein</topology>
    </subcellularLocation>
</comment>
<dbReference type="Pfam" id="PF14523">
    <property type="entry name" value="Syntaxin_2"/>
    <property type="match status" value="1"/>
</dbReference>
<dbReference type="FunFam" id="1.20.58.70:FF:000004">
    <property type="entry name" value="Syntaxin-22 like"/>
    <property type="match status" value="1"/>
</dbReference>
<keyword evidence="6" id="KW-0007">Acetylation</keyword>
<gene>
    <name evidence="11" type="ORF">SAY87_014291</name>
</gene>
<dbReference type="PANTHER" id="PTHR19957:SF267">
    <property type="entry name" value="SYNTAXIN-22-LIKE"/>
    <property type="match status" value="1"/>
</dbReference>
<dbReference type="GO" id="GO:0000149">
    <property type="term" value="F:SNARE binding"/>
    <property type="evidence" value="ECO:0007669"/>
    <property type="project" value="TreeGrafter"/>
</dbReference>
<dbReference type="Gene3D" id="1.20.58.70">
    <property type="match status" value="1"/>
</dbReference>
<dbReference type="Proteomes" id="UP001345219">
    <property type="component" value="Chromosome 12"/>
</dbReference>
<keyword evidence="8" id="KW-0472">Membrane</keyword>
<sequence>MSFQDLQNGRGGPSSSRSQSASQAVAAGIFQINTGVAGLRRLVEAIGTAKDTPDHRQKLHDSRQRILHLVKDTSAKLKSLSESDRDIGVNQSKKIEDAKLARDFQSTLQEFQKVQQLAAERESTYAPAGLPPSSITIPDSVEPVTSEGAPEHQPFLVQQKRQELILLDNEVAFNEAMIEERDQGIREVEQQIGQANDIFKDLAVLVHEQGIVIDDIQSHVENSASATRQGRVQLAKTSKSAKSGCSWDQCLIAYHVGEMLSNISSTSRFLTFALGNLEGTTFDIALRWEYIFQQSPPFPLTLSHGSNSFAFPFKLWSHICLHQLEQKLTKVHSF</sequence>
<dbReference type="SMART" id="SM00397">
    <property type="entry name" value="t_SNARE"/>
    <property type="match status" value="1"/>
</dbReference>
<evidence type="ECO:0000256" key="8">
    <source>
        <dbReference type="ARBA" id="ARBA00023136"/>
    </source>
</evidence>
<proteinExistence type="inferred from homology"/>
<protein>
    <recommendedName>
        <fullName evidence="10">t-SNARE coiled-coil homology domain-containing protein</fullName>
    </recommendedName>
</protein>
<feature type="region of interest" description="Disordered" evidence="9">
    <location>
        <begin position="1"/>
        <end position="20"/>
    </location>
</feature>
<dbReference type="GO" id="GO:0006906">
    <property type="term" value="P:vesicle fusion"/>
    <property type="evidence" value="ECO:0007669"/>
    <property type="project" value="TreeGrafter"/>
</dbReference>
<evidence type="ECO:0000256" key="2">
    <source>
        <dbReference type="ARBA" id="ARBA00009063"/>
    </source>
</evidence>
<evidence type="ECO:0000256" key="4">
    <source>
        <dbReference type="ARBA" id="ARBA00022692"/>
    </source>
</evidence>
<evidence type="ECO:0000256" key="6">
    <source>
        <dbReference type="ARBA" id="ARBA00022990"/>
    </source>
</evidence>
<evidence type="ECO:0000256" key="1">
    <source>
        <dbReference type="ARBA" id="ARBA00004211"/>
    </source>
</evidence>
<dbReference type="SMART" id="SM00503">
    <property type="entry name" value="SynN"/>
    <property type="match status" value="1"/>
</dbReference>
<evidence type="ECO:0000313" key="12">
    <source>
        <dbReference type="Proteomes" id="UP001345219"/>
    </source>
</evidence>
<dbReference type="AlphaFoldDB" id="A0AAN7GWJ0"/>
<keyword evidence="7" id="KW-0175">Coiled coil</keyword>
<keyword evidence="4" id="KW-0812">Transmembrane</keyword>
<evidence type="ECO:0000256" key="5">
    <source>
        <dbReference type="ARBA" id="ARBA00022927"/>
    </source>
</evidence>
<dbReference type="SUPFAM" id="SSF47661">
    <property type="entry name" value="t-snare proteins"/>
    <property type="match status" value="1"/>
</dbReference>
<feature type="domain" description="T-SNARE coiled-coil homology" evidence="10">
    <location>
        <begin position="175"/>
        <end position="237"/>
    </location>
</feature>
<dbReference type="GO" id="GO:0012505">
    <property type="term" value="C:endomembrane system"/>
    <property type="evidence" value="ECO:0007669"/>
    <property type="project" value="TreeGrafter"/>
</dbReference>
<name>A0AAN7GWJ0_9MYRT</name>
<evidence type="ECO:0000256" key="7">
    <source>
        <dbReference type="ARBA" id="ARBA00023054"/>
    </source>
</evidence>
<dbReference type="Gene3D" id="1.20.5.110">
    <property type="match status" value="1"/>
</dbReference>
<organism evidence="11 12">
    <name type="scientific">Trapa incisa</name>
    <dbReference type="NCBI Taxonomy" id="236973"/>
    <lineage>
        <taxon>Eukaryota</taxon>
        <taxon>Viridiplantae</taxon>
        <taxon>Streptophyta</taxon>
        <taxon>Embryophyta</taxon>
        <taxon>Tracheophyta</taxon>
        <taxon>Spermatophyta</taxon>
        <taxon>Magnoliopsida</taxon>
        <taxon>eudicotyledons</taxon>
        <taxon>Gunneridae</taxon>
        <taxon>Pentapetalae</taxon>
        <taxon>rosids</taxon>
        <taxon>malvids</taxon>
        <taxon>Myrtales</taxon>
        <taxon>Lythraceae</taxon>
        <taxon>Trapa</taxon>
    </lineage>
</organism>
<dbReference type="PANTHER" id="PTHR19957">
    <property type="entry name" value="SYNTAXIN"/>
    <property type="match status" value="1"/>
</dbReference>
<dbReference type="GO" id="GO:0048278">
    <property type="term" value="P:vesicle docking"/>
    <property type="evidence" value="ECO:0007669"/>
    <property type="project" value="TreeGrafter"/>
</dbReference>
<dbReference type="PROSITE" id="PS50192">
    <property type="entry name" value="T_SNARE"/>
    <property type="match status" value="1"/>
</dbReference>
<comment type="similarity">
    <text evidence="2">Belongs to the syntaxin family.</text>
</comment>
<dbReference type="InterPro" id="IPR000727">
    <property type="entry name" value="T_SNARE_dom"/>
</dbReference>
<dbReference type="GO" id="GO:0031201">
    <property type="term" value="C:SNARE complex"/>
    <property type="evidence" value="ECO:0007669"/>
    <property type="project" value="TreeGrafter"/>
</dbReference>
<dbReference type="EMBL" id="JAXIOK010000019">
    <property type="protein sequence ID" value="KAK4747705.1"/>
    <property type="molecule type" value="Genomic_DNA"/>
</dbReference>
<dbReference type="InterPro" id="IPR045242">
    <property type="entry name" value="Syntaxin"/>
</dbReference>
<dbReference type="InterPro" id="IPR006011">
    <property type="entry name" value="Syntaxin_N"/>
</dbReference>
<evidence type="ECO:0000256" key="9">
    <source>
        <dbReference type="SAM" id="MobiDB-lite"/>
    </source>
</evidence>
<accession>A0AAN7GWJ0</accession>